<dbReference type="Gene3D" id="1.10.15.40">
    <property type="entry name" value="Electron transport complex subunit B, putative Fe-S cluster"/>
    <property type="match status" value="1"/>
</dbReference>
<evidence type="ECO:0000259" key="13">
    <source>
        <dbReference type="PROSITE" id="PS51379"/>
    </source>
</evidence>
<dbReference type="InterPro" id="IPR007202">
    <property type="entry name" value="4Fe-4S_dom"/>
</dbReference>
<dbReference type="InterPro" id="IPR017896">
    <property type="entry name" value="4Fe4S_Fe-S-bd"/>
</dbReference>
<dbReference type="AlphaFoldDB" id="A0A9X4R2J3"/>
<evidence type="ECO:0000256" key="7">
    <source>
        <dbReference type="ARBA" id="ARBA00022967"/>
    </source>
</evidence>
<dbReference type="EMBL" id="SGUG01000001">
    <property type="protein sequence ID" value="MDG0861012.1"/>
    <property type="molecule type" value="Genomic_DNA"/>
</dbReference>
<evidence type="ECO:0000256" key="1">
    <source>
        <dbReference type="ARBA" id="ARBA00022448"/>
    </source>
</evidence>
<keyword evidence="6" id="KW-0677">Repeat</keyword>
<dbReference type="NCBIfam" id="TIGR01944">
    <property type="entry name" value="rnfB"/>
    <property type="match status" value="1"/>
</dbReference>
<keyword evidence="5" id="KW-0479">Metal-binding</keyword>
<evidence type="ECO:0000256" key="12">
    <source>
        <dbReference type="SAM" id="MobiDB-lite"/>
    </source>
</evidence>
<comment type="caution">
    <text evidence="15">The sequence shown here is derived from an EMBL/GenBank/DDBJ whole genome shotgun (WGS) entry which is preliminary data.</text>
</comment>
<evidence type="ECO:0000256" key="5">
    <source>
        <dbReference type="ARBA" id="ARBA00022723"/>
    </source>
</evidence>
<evidence type="ECO:0000256" key="11">
    <source>
        <dbReference type="ARBA" id="ARBA00023136"/>
    </source>
</evidence>
<organism evidence="15 16">
    <name type="scientific">Pelomonas aquatica</name>
    <dbReference type="NCBI Taxonomy" id="431058"/>
    <lineage>
        <taxon>Bacteria</taxon>
        <taxon>Pseudomonadati</taxon>
        <taxon>Pseudomonadota</taxon>
        <taxon>Betaproteobacteria</taxon>
        <taxon>Burkholderiales</taxon>
        <taxon>Sphaerotilaceae</taxon>
        <taxon>Roseateles</taxon>
    </lineage>
</organism>
<feature type="domain" description="4Fe-4S ferredoxin-type" evidence="13">
    <location>
        <begin position="104"/>
        <end position="133"/>
    </location>
</feature>
<feature type="domain" description="4Fe-4S ferredoxin-type" evidence="13">
    <location>
        <begin position="134"/>
        <end position="163"/>
    </location>
</feature>
<keyword evidence="11" id="KW-0472">Membrane</keyword>
<dbReference type="PROSITE" id="PS51379">
    <property type="entry name" value="4FE4S_FER_2"/>
    <property type="match status" value="2"/>
</dbReference>
<evidence type="ECO:0000259" key="14">
    <source>
        <dbReference type="PROSITE" id="PS51656"/>
    </source>
</evidence>
<evidence type="ECO:0000313" key="15">
    <source>
        <dbReference type="EMBL" id="MDG0861012.1"/>
    </source>
</evidence>
<feature type="domain" description="4Fe-4S" evidence="14">
    <location>
        <begin position="29"/>
        <end position="88"/>
    </location>
</feature>
<dbReference type="PROSITE" id="PS51656">
    <property type="entry name" value="4FE4S"/>
    <property type="match status" value="1"/>
</dbReference>
<keyword evidence="1" id="KW-0813">Transport</keyword>
<dbReference type="Pfam" id="PF04060">
    <property type="entry name" value="FeS"/>
    <property type="match status" value="1"/>
</dbReference>
<dbReference type="PROSITE" id="PS00198">
    <property type="entry name" value="4FE4S_FER_1"/>
    <property type="match status" value="2"/>
</dbReference>
<dbReference type="Pfam" id="PF14697">
    <property type="entry name" value="Fer4_21"/>
    <property type="match status" value="1"/>
</dbReference>
<evidence type="ECO:0000256" key="2">
    <source>
        <dbReference type="ARBA" id="ARBA00022475"/>
    </source>
</evidence>
<feature type="compositionally biased region" description="Basic and acidic residues" evidence="12">
    <location>
        <begin position="1"/>
        <end position="11"/>
    </location>
</feature>
<evidence type="ECO:0000313" key="16">
    <source>
        <dbReference type="Proteomes" id="UP001152766"/>
    </source>
</evidence>
<keyword evidence="9" id="KW-0408">Iron</keyword>
<dbReference type="GO" id="GO:0009055">
    <property type="term" value="F:electron transfer activity"/>
    <property type="evidence" value="ECO:0007669"/>
    <property type="project" value="InterPro"/>
</dbReference>
<keyword evidence="4" id="KW-0997">Cell inner membrane</keyword>
<feature type="region of interest" description="Disordered" evidence="12">
    <location>
        <begin position="1"/>
        <end position="25"/>
    </location>
</feature>
<keyword evidence="16" id="KW-1185">Reference proteome</keyword>
<feature type="compositionally biased region" description="Low complexity" evidence="12">
    <location>
        <begin position="12"/>
        <end position="25"/>
    </location>
</feature>
<name>A0A9X4R2J3_9BURK</name>
<keyword evidence="8" id="KW-0249">Electron transport</keyword>
<evidence type="ECO:0000256" key="9">
    <source>
        <dbReference type="ARBA" id="ARBA00023004"/>
    </source>
</evidence>
<dbReference type="InterPro" id="IPR050294">
    <property type="entry name" value="RnfB_subfamily"/>
</dbReference>
<dbReference type="Proteomes" id="UP001152766">
    <property type="component" value="Unassembled WGS sequence"/>
</dbReference>
<reference evidence="15" key="1">
    <citation type="submission" date="2019-02" db="EMBL/GenBank/DDBJ databases">
        <title>Draft genome of the type strain Pelomonas aquatica CCUG 52575T.</title>
        <authorList>
            <person name="Gomila M."/>
            <person name="Lalucat J."/>
        </authorList>
    </citation>
    <scope>NUCLEOTIDE SEQUENCE</scope>
    <source>
        <strain evidence="15">CCUG 52575</strain>
    </source>
</reference>
<dbReference type="GO" id="GO:0051539">
    <property type="term" value="F:4 iron, 4 sulfur cluster binding"/>
    <property type="evidence" value="ECO:0007669"/>
    <property type="project" value="UniProtKB-KW"/>
</dbReference>
<evidence type="ECO:0000256" key="3">
    <source>
        <dbReference type="ARBA" id="ARBA00022485"/>
    </source>
</evidence>
<dbReference type="SUPFAM" id="SSF54862">
    <property type="entry name" value="4Fe-4S ferredoxins"/>
    <property type="match status" value="1"/>
</dbReference>
<protein>
    <submittedName>
        <fullName evidence="15">Electron transport complex subunit RsxB</fullName>
    </submittedName>
</protein>
<gene>
    <name evidence="15" type="primary">rsxB</name>
    <name evidence="15" type="ORF">EXJ73_00795</name>
</gene>
<proteinExistence type="predicted"/>
<dbReference type="Gene3D" id="3.30.70.20">
    <property type="match status" value="1"/>
</dbReference>
<accession>A0A9X4R2J3</accession>
<dbReference type="PANTHER" id="PTHR42859">
    <property type="entry name" value="OXIDOREDUCTASE"/>
    <property type="match status" value="1"/>
</dbReference>
<keyword evidence="10" id="KW-0411">Iron-sulfur</keyword>
<keyword evidence="3" id="KW-0004">4Fe-4S</keyword>
<evidence type="ECO:0000256" key="4">
    <source>
        <dbReference type="ARBA" id="ARBA00022519"/>
    </source>
</evidence>
<dbReference type="InterPro" id="IPR010207">
    <property type="entry name" value="Elect_transpt_cplx_RnfB/RsxB"/>
</dbReference>
<evidence type="ECO:0000256" key="6">
    <source>
        <dbReference type="ARBA" id="ARBA00022737"/>
    </source>
</evidence>
<dbReference type="GO" id="GO:0046872">
    <property type="term" value="F:metal ion binding"/>
    <property type="evidence" value="ECO:0007669"/>
    <property type="project" value="UniProtKB-KW"/>
</dbReference>
<evidence type="ECO:0000256" key="8">
    <source>
        <dbReference type="ARBA" id="ARBA00022982"/>
    </source>
</evidence>
<dbReference type="PANTHER" id="PTHR42859:SF3">
    <property type="entry name" value="ION-TRANSLOCATING OXIDOREDUCTASE COMPLEX SUBUNIT B"/>
    <property type="match status" value="1"/>
</dbReference>
<sequence length="244" mass="25906">MRGRAAEEDAQGRAAQGRRQACRQAQPTRRVNLAARIDAALPQTQCTRCGYPDCRRYADAIAAGEADINQCPPGGAEGVARLAALTGRPALPLNPANGVEATRGVAVIDEAWCIGCTLCIKACPADCIVGAPKAMHVVVAAQCTGCELCVPACPIDCISMPEVTTTTGWAAWSLPQADEARERYAFRQFRRHREAEENEARLMAKAEAKLADLPAASAITDPAQLSAKRAVIEAALARARAKRT</sequence>
<dbReference type="InterPro" id="IPR017900">
    <property type="entry name" value="4Fe4S_Fe_S_CS"/>
</dbReference>
<dbReference type="NCBIfam" id="NF005415">
    <property type="entry name" value="PRK06991.1"/>
    <property type="match status" value="1"/>
</dbReference>
<keyword evidence="2" id="KW-1003">Cell membrane</keyword>
<evidence type="ECO:0000256" key="10">
    <source>
        <dbReference type="ARBA" id="ARBA00023014"/>
    </source>
</evidence>
<keyword evidence="7" id="KW-1278">Translocase</keyword>